<dbReference type="Gene3D" id="2.60.120.260">
    <property type="entry name" value="Galactose-binding domain-like"/>
    <property type="match status" value="1"/>
</dbReference>
<comment type="subcellular location">
    <subcellularLocation>
        <location evidence="2">Secreted</location>
    </subcellularLocation>
</comment>
<reference evidence="18" key="1">
    <citation type="submission" date="2018-02" db="EMBL/GenBank/DDBJ databases">
        <authorList>
            <person name="Holder M.E."/>
            <person name="Ajami N.J."/>
            <person name="Petrosino J.F."/>
        </authorList>
    </citation>
    <scope>NUCLEOTIDE SEQUENCE [LARGE SCALE GENOMIC DNA]</scope>
    <source>
        <strain evidence="18">CCUG 47711</strain>
    </source>
</reference>
<evidence type="ECO:0000256" key="9">
    <source>
        <dbReference type="ARBA" id="ARBA00023295"/>
    </source>
</evidence>
<evidence type="ECO:0000313" key="17">
    <source>
        <dbReference type="EMBL" id="AVM41755.1"/>
    </source>
</evidence>
<dbReference type="Pfam" id="PF17786">
    <property type="entry name" value="Mannosidase_ig"/>
    <property type="match status" value="1"/>
</dbReference>
<dbReference type="AlphaFoldDB" id="A0A2S0KL43"/>
<evidence type="ECO:0000256" key="5">
    <source>
        <dbReference type="ARBA" id="ARBA00012754"/>
    </source>
</evidence>
<dbReference type="PANTHER" id="PTHR43730:SF1">
    <property type="entry name" value="BETA-MANNOSIDASE"/>
    <property type="match status" value="1"/>
</dbReference>
<organism evidence="17 18">
    <name type="scientific">Fastidiosipila sanguinis</name>
    <dbReference type="NCBI Taxonomy" id="236753"/>
    <lineage>
        <taxon>Bacteria</taxon>
        <taxon>Bacillati</taxon>
        <taxon>Bacillota</taxon>
        <taxon>Clostridia</taxon>
        <taxon>Eubacteriales</taxon>
        <taxon>Oscillospiraceae</taxon>
        <taxon>Fastidiosipila</taxon>
    </lineage>
</organism>
<dbReference type="Pfam" id="PF00703">
    <property type="entry name" value="Glyco_hydro_2"/>
    <property type="match status" value="1"/>
</dbReference>
<evidence type="ECO:0000256" key="2">
    <source>
        <dbReference type="ARBA" id="ARBA00004613"/>
    </source>
</evidence>
<evidence type="ECO:0000259" key="13">
    <source>
        <dbReference type="Pfam" id="PF00703"/>
    </source>
</evidence>
<dbReference type="GO" id="GO:0005576">
    <property type="term" value="C:extracellular region"/>
    <property type="evidence" value="ECO:0007669"/>
    <property type="project" value="UniProtKB-SubCell"/>
</dbReference>
<dbReference type="SUPFAM" id="SSF49303">
    <property type="entry name" value="beta-Galactosidase/glucuronidase domain"/>
    <property type="match status" value="3"/>
</dbReference>
<dbReference type="EC" id="3.2.1.25" evidence="5"/>
<dbReference type="EMBL" id="CP027226">
    <property type="protein sequence ID" value="AVM41755.1"/>
    <property type="molecule type" value="Genomic_DNA"/>
</dbReference>
<dbReference type="Pfam" id="PF17753">
    <property type="entry name" value="Ig_mannosidase"/>
    <property type="match status" value="1"/>
</dbReference>
<dbReference type="GO" id="GO:0004567">
    <property type="term" value="F:beta-mannosidase activity"/>
    <property type="evidence" value="ECO:0007669"/>
    <property type="project" value="UniProtKB-EC"/>
</dbReference>
<feature type="domain" description="Mannosidase Ig/CBM-like" evidence="15">
    <location>
        <begin position="654"/>
        <end position="744"/>
    </location>
</feature>
<comment type="similarity">
    <text evidence="10">Belongs to the glycosyl hydrolase 2 family. Beta-mannosidase B subfamily.</text>
</comment>
<dbReference type="KEGG" id="fsa:C5Q98_00255"/>
<evidence type="ECO:0000313" key="18">
    <source>
        <dbReference type="Proteomes" id="UP000237947"/>
    </source>
</evidence>
<comment type="pathway">
    <text evidence="3">Glycan metabolism; N-glycan degradation.</text>
</comment>
<evidence type="ECO:0000256" key="8">
    <source>
        <dbReference type="ARBA" id="ARBA00023180"/>
    </source>
</evidence>
<evidence type="ECO:0000256" key="12">
    <source>
        <dbReference type="ARBA" id="ARBA00041614"/>
    </source>
</evidence>
<dbReference type="InterPro" id="IPR036156">
    <property type="entry name" value="Beta-gal/glucu_dom_sf"/>
</dbReference>
<evidence type="ECO:0000256" key="1">
    <source>
        <dbReference type="ARBA" id="ARBA00000829"/>
    </source>
</evidence>
<keyword evidence="8" id="KW-0325">Glycoprotein</keyword>
<evidence type="ECO:0000256" key="11">
    <source>
        <dbReference type="ARBA" id="ARBA00041069"/>
    </source>
</evidence>
<comment type="catalytic activity">
    <reaction evidence="1">
        <text>Hydrolysis of terminal, non-reducing beta-D-mannose residues in beta-D-mannosides.</text>
        <dbReference type="EC" id="3.2.1.25"/>
    </reaction>
</comment>
<dbReference type="InterPro" id="IPR041625">
    <property type="entry name" value="Beta-mannosidase_Ig"/>
</dbReference>
<feature type="domain" description="Glycoside hydrolase family 2 immunoglobulin-like beta-sandwich" evidence="13">
    <location>
        <begin position="216"/>
        <end position="300"/>
    </location>
</feature>
<sequence length="839" mass="97111">MHKIDLAGDWKLSSSILDNEVKVKVPGSVFNDLINSEIMPDPYYRLNEQKFTEISFSDFTYTKAFTVNSDLLNHQCQELVLDGVDTLANIYLNDELIQETDNMHRTYAINVKGVLKSGKNTIAIELKSPSSAVENAEQNNHLPQFTISMPGIGHIRKAHYMFGWDWGPILPDLGIHRSAYFRFYDEAVLDSNLIGQIFSENSSGEITAADIFIDTNCKIFEDEISEDYTELNLKYELCDEDNQIVAEANSSYGEQVKLNINNPNLWWPVGFGYPYLYTLKTKLYYKGELIDYKEEKLGIRKIELRQDPDQWGEKFEFRVNNLPIFIKGANYIPEDNILSRTSKERTKKLLDDCIASNFNTIRVWGGGIYPEDYFFELCDEMGILVWQDFMFACATYEIYDEKFADSVRAEIADACKRIRNHASLLLFCGNNEMEASHVDWEMPDRDKNKQKYLKLFEDLIPKVLENEAPYNIYWPSSPSSGGGFDDPNGESKGDMHYWGVWHSTLPFKEYKNINPRFMSEFGLQSFPALETLEKYIENEDKNIFSKVMENHQKAGPDSNQRILNYVSQLYRYPEDFRSVIYISQLVQAEGIKYGVEHWRQISGRCMGILYWQLNDCWPVASWSSIDYLGKWKALQYYSRDFYNPQLVSAFVDDTKVNVYVSNDAAESKNLVLSWELLSFSGEQVDSAQFEIEAKCFNTELVQTLDFSDNLPDDQAKESHLLRLKICEGKNLISSNTYYFAPVKYMNLEKGEVNIDVQENKDEIVMSLNSSAFMKSVELRAEGIDLFIPQNYFDILPGEEKHIIFGKTELEEFKENNGYPLSKDLLKEKIKYLSVVDTYK</sequence>
<evidence type="ECO:0000256" key="7">
    <source>
        <dbReference type="ARBA" id="ARBA00022801"/>
    </source>
</evidence>
<protein>
    <recommendedName>
        <fullName evidence="11">Beta-mannosidase B</fullName>
        <ecNumber evidence="5">3.2.1.25</ecNumber>
    </recommendedName>
    <alternativeName>
        <fullName evidence="12">Mannanase B</fullName>
    </alternativeName>
</protein>
<evidence type="ECO:0000256" key="6">
    <source>
        <dbReference type="ARBA" id="ARBA00022525"/>
    </source>
</evidence>
<feature type="domain" description="Beta-mannosidase-like galactose-binding" evidence="16">
    <location>
        <begin position="10"/>
        <end position="177"/>
    </location>
</feature>
<dbReference type="SUPFAM" id="SSF49785">
    <property type="entry name" value="Galactose-binding domain-like"/>
    <property type="match status" value="1"/>
</dbReference>
<dbReference type="GO" id="GO:0006516">
    <property type="term" value="P:glycoprotein catabolic process"/>
    <property type="evidence" value="ECO:0007669"/>
    <property type="project" value="TreeGrafter"/>
</dbReference>
<keyword evidence="7 17" id="KW-0378">Hydrolase</keyword>
<feature type="domain" description="Beta-mannosidase Ig-fold" evidence="14">
    <location>
        <begin position="751"/>
        <end position="814"/>
    </location>
</feature>
<dbReference type="FunFam" id="3.20.20.80:FF:000050">
    <property type="entry name" value="Beta-mannosidase B"/>
    <property type="match status" value="1"/>
</dbReference>
<dbReference type="Gene3D" id="2.60.40.10">
    <property type="entry name" value="Immunoglobulins"/>
    <property type="match status" value="3"/>
</dbReference>
<dbReference type="OrthoDB" id="9801077at2"/>
<evidence type="ECO:0000259" key="16">
    <source>
        <dbReference type="Pfam" id="PF22666"/>
    </source>
</evidence>
<dbReference type="InterPro" id="IPR006102">
    <property type="entry name" value="Ig-like_GH2"/>
</dbReference>
<comment type="subunit">
    <text evidence="4">Homodimer.</text>
</comment>
<keyword evidence="9" id="KW-0326">Glycosidase</keyword>
<dbReference type="SUPFAM" id="SSF51445">
    <property type="entry name" value="(Trans)glycosidases"/>
    <property type="match status" value="1"/>
</dbReference>
<dbReference type="InterPro" id="IPR050887">
    <property type="entry name" value="Beta-mannosidase_GH2"/>
</dbReference>
<accession>A0A2S0KL43</accession>
<dbReference type="GO" id="GO:0005975">
    <property type="term" value="P:carbohydrate metabolic process"/>
    <property type="evidence" value="ECO:0007669"/>
    <property type="project" value="InterPro"/>
</dbReference>
<dbReference type="RefSeq" id="WP_106011743.1">
    <property type="nucleotide sequence ID" value="NZ_CP027226.1"/>
</dbReference>
<dbReference type="InterPro" id="IPR013783">
    <property type="entry name" value="Ig-like_fold"/>
</dbReference>
<dbReference type="Proteomes" id="UP000237947">
    <property type="component" value="Chromosome"/>
</dbReference>
<evidence type="ECO:0000256" key="10">
    <source>
        <dbReference type="ARBA" id="ARBA00038429"/>
    </source>
</evidence>
<dbReference type="InterPro" id="IPR008979">
    <property type="entry name" value="Galactose-bd-like_sf"/>
</dbReference>
<keyword evidence="18" id="KW-1185">Reference proteome</keyword>
<evidence type="ECO:0000259" key="14">
    <source>
        <dbReference type="Pfam" id="PF17753"/>
    </source>
</evidence>
<dbReference type="InterPro" id="IPR054593">
    <property type="entry name" value="Beta-mannosidase-like_N2"/>
</dbReference>
<dbReference type="Pfam" id="PF22666">
    <property type="entry name" value="Glyco_hydro_2_N2"/>
    <property type="match status" value="1"/>
</dbReference>
<evidence type="ECO:0000256" key="4">
    <source>
        <dbReference type="ARBA" id="ARBA00011738"/>
    </source>
</evidence>
<evidence type="ECO:0000259" key="15">
    <source>
        <dbReference type="Pfam" id="PF17786"/>
    </source>
</evidence>
<dbReference type="InterPro" id="IPR041447">
    <property type="entry name" value="Mannosidase_ig"/>
</dbReference>
<proteinExistence type="inferred from homology"/>
<name>A0A2S0KL43_9FIRM</name>
<gene>
    <name evidence="17" type="ORF">C5Q98_00255</name>
</gene>
<dbReference type="PANTHER" id="PTHR43730">
    <property type="entry name" value="BETA-MANNOSIDASE"/>
    <property type="match status" value="1"/>
</dbReference>
<evidence type="ECO:0000256" key="3">
    <source>
        <dbReference type="ARBA" id="ARBA00004740"/>
    </source>
</evidence>
<dbReference type="InterPro" id="IPR017853">
    <property type="entry name" value="GH"/>
</dbReference>
<keyword evidence="6" id="KW-0964">Secreted</keyword>
<dbReference type="Gene3D" id="3.20.20.80">
    <property type="entry name" value="Glycosidases"/>
    <property type="match status" value="1"/>
</dbReference>